<organism evidence="1 2">
    <name type="scientific">Liparis tanakae</name>
    <name type="common">Tanaka's snailfish</name>
    <dbReference type="NCBI Taxonomy" id="230148"/>
    <lineage>
        <taxon>Eukaryota</taxon>
        <taxon>Metazoa</taxon>
        <taxon>Chordata</taxon>
        <taxon>Craniata</taxon>
        <taxon>Vertebrata</taxon>
        <taxon>Euteleostomi</taxon>
        <taxon>Actinopterygii</taxon>
        <taxon>Neopterygii</taxon>
        <taxon>Teleostei</taxon>
        <taxon>Neoteleostei</taxon>
        <taxon>Acanthomorphata</taxon>
        <taxon>Eupercaria</taxon>
        <taxon>Perciformes</taxon>
        <taxon>Cottioidei</taxon>
        <taxon>Cottales</taxon>
        <taxon>Liparidae</taxon>
        <taxon>Liparis</taxon>
    </lineage>
</organism>
<name>A0A4Z2EFY1_9TELE</name>
<evidence type="ECO:0000313" key="2">
    <source>
        <dbReference type="Proteomes" id="UP000314294"/>
    </source>
</evidence>
<sequence length="73" mass="8323">MYIQQNLQCAALQSPSSKWEIGQEEIESVGLKYSIQGCDNTLHAIITNIIISPEIFKEHKRICQKKCQKICAE</sequence>
<proteinExistence type="predicted"/>
<dbReference type="EMBL" id="SRLO01007895">
    <property type="protein sequence ID" value="TNN27683.1"/>
    <property type="molecule type" value="Genomic_DNA"/>
</dbReference>
<dbReference type="AlphaFoldDB" id="A0A4Z2EFY1"/>
<comment type="caution">
    <text evidence="1">The sequence shown here is derived from an EMBL/GenBank/DDBJ whole genome shotgun (WGS) entry which is preliminary data.</text>
</comment>
<reference evidence="1 2" key="1">
    <citation type="submission" date="2019-03" db="EMBL/GenBank/DDBJ databases">
        <title>First draft genome of Liparis tanakae, snailfish: a comprehensive survey of snailfish specific genes.</title>
        <authorList>
            <person name="Kim W."/>
            <person name="Song I."/>
            <person name="Jeong J.-H."/>
            <person name="Kim D."/>
            <person name="Kim S."/>
            <person name="Ryu S."/>
            <person name="Song J.Y."/>
            <person name="Lee S.K."/>
        </authorList>
    </citation>
    <scope>NUCLEOTIDE SEQUENCE [LARGE SCALE GENOMIC DNA]</scope>
    <source>
        <tissue evidence="1">Muscle</tissue>
    </source>
</reference>
<accession>A0A4Z2EFY1</accession>
<dbReference type="Proteomes" id="UP000314294">
    <property type="component" value="Unassembled WGS sequence"/>
</dbReference>
<keyword evidence="2" id="KW-1185">Reference proteome</keyword>
<protein>
    <submittedName>
        <fullName evidence="1">Uncharacterized protein</fullName>
    </submittedName>
</protein>
<evidence type="ECO:0000313" key="1">
    <source>
        <dbReference type="EMBL" id="TNN27683.1"/>
    </source>
</evidence>
<gene>
    <name evidence="1" type="ORF">EYF80_062171</name>
</gene>